<dbReference type="PANTHER" id="PTHR23040">
    <property type="match status" value="1"/>
</dbReference>
<dbReference type="OrthoDB" id="245563at2759"/>
<feature type="compositionally biased region" description="Low complexity" evidence="8">
    <location>
        <begin position="236"/>
        <end position="256"/>
    </location>
</feature>
<feature type="compositionally biased region" description="Polar residues" evidence="8">
    <location>
        <begin position="51"/>
        <end position="71"/>
    </location>
</feature>
<feature type="compositionally biased region" description="Basic and acidic residues" evidence="8">
    <location>
        <begin position="121"/>
        <end position="142"/>
    </location>
</feature>
<keyword evidence="6" id="KW-0206">Cytoskeleton</keyword>
<evidence type="ECO:0000256" key="4">
    <source>
        <dbReference type="ARBA" id="ARBA00022737"/>
    </source>
</evidence>
<reference evidence="9" key="1">
    <citation type="submission" date="2021-06" db="EMBL/GenBank/DDBJ databases">
        <authorList>
            <person name="Hodson N. C."/>
            <person name="Mongue J. A."/>
            <person name="Jaron S. K."/>
        </authorList>
    </citation>
    <scope>NUCLEOTIDE SEQUENCE</scope>
</reference>
<dbReference type="GO" id="GO:0005929">
    <property type="term" value="C:cilium"/>
    <property type="evidence" value="ECO:0007669"/>
    <property type="project" value="UniProtKB-SubCell"/>
</dbReference>
<keyword evidence="10" id="KW-1185">Reference proteome</keyword>
<evidence type="ECO:0000256" key="8">
    <source>
        <dbReference type="SAM" id="MobiDB-lite"/>
    </source>
</evidence>
<comment type="subcellular location">
    <subcellularLocation>
        <location evidence="1">Cell projection</location>
        <location evidence="1">Cilium</location>
    </subcellularLocation>
    <subcellularLocation>
        <location evidence="2">Cytoplasm</location>
        <location evidence="2">Cytoskeleton</location>
    </subcellularLocation>
</comment>
<feature type="compositionally biased region" description="Low complexity" evidence="8">
    <location>
        <begin position="96"/>
        <end position="119"/>
    </location>
</feature>
<feature type="region of interest" description="Disordered" evidence="8">
    <location>
        <begin position="1"/>
        <end position="276"/>
    </location>
</feature>
<dbReference type="Proteomes" id="UP000708208">
    <property type="component" value="Unassembled WGS sequence"/>
</dbReference>
<dbReference type="InterPro" id="IPR040111">
    <property type="entry name" value="ODAD4"/>
</dbReference>
<evidence type="ECO:0000256" key="7">
    <source>
        <dbReference type="ARBA" id="ARBA00023273"/>
    </source>
</evidence>
<protein>
    <submittedName>
        <fullName evidence="9">Uncharacterized protein</fullName>
    </submittedName>
</protein>
<evidence type="ECO:0000256" key="3">
    <source>
        <dbReference type="ARBA" id="ARBA00022490"/>
    </source>
</evidence>
<feature type="region of interest" description="Disordered" evidence="8">
    <location>
        <begin position="465"/>
        <end position="512"/>
    </location>
</feature>
<sequence>MGERERRRGKTELAKLVANDGGETEKSPRVMNKSLTSEILPHERGVDDDTFSSVQPHKTSLLLSPSPHHQFSSTPPLPPPSRLGTSEQTKTTDNDTSILSTQLSPLSSSSPNHSRTTLSNDPKDHSERIGPSGEERKSKKVDFNLSAHMSSSDQLNPTVQTNEESGRGEIETREENKPSTPSMATSSTPVTGEGPARKGLQSFRRRSRSPAGSIMREIRKMSLASQDAREEKKKATAAASATGMATTPSGPTPTSKKAAKKLSRRRKRKEEEYTDKDRAAAVTLGSRDIKQSLKAKKKRERKLRISIDLLHSEDFLSAMLVVEAAYQMRVKKQTKAALSTLNKALELQPMHKAALVARSQCHLKLGDAASALRDAQTSFDGNETYIMGLYQYAEALYNLGQFEKALIAYHRGYRIRKVENFRIGIQKSQEAIRRAIGDRSATQIEDLDQILPLIDELEASANLKMESGGSSIPNESDGVGANNASAGGGGDAAMRSGGRIGSKHKTPSKSRARWVAREVLGQMYFDKDYLTKFLLRPDIRSDQGASQELRSNATEALNYLEIREQFWRQQNPMYARKQGLNFNNKYIQHKPISKGWQINILRFANRPFSPLSSQKEPVCASSCDLMGSVAQHLPALTYTYVIVPFREGYLWKRQIHDEPIVGVVSTKS</sequence>
<dbReference type="PANTHER" id="PTHR23040:SF1">
    <property type="entry name" value="OUTER DYNEIN ARM-DOCKING COMPLEX SUBUNIT 4"/>
    <property type="match status" value="1"/>
</dbReference>
<evidence type="ECO:0000256" key="1">
    <source>
        <dbReference type="ARBA" id="ARBA00004138"/>
    </source>
</evidence>
<feature type="compositionally biased region" description="Basic residues" evidence="8">
    <location>
        <begin position="501"/>
        <end position="512"/>
    </location>
</feature>
<evidence type="ECO:0000313" key="9">
    <source>
        <dbReference type="EMBL" id="CAG7687442.1"/>
    </source>
</evidence>
<gene>
    <name evidence="9" type="ORF">AFUS01_LOCUS3292</name>
</gene>
<feature type="compositionally biased region" description="Basic and acidic residues" evidence="8">
    <location>
        <begin position="164"/>
        <end position="177"/>
    </location>
</feature>
<keyword evidence="3" id="KW-0963">Cytoplasm</keyword>
<dbReference type="Pfam" id="PF12895">
    <property type="entry name" value="ANAPC3"/>
    <property type="match status" value="1"/>
</dbReference>
<accession>A0A8J2J6Q7</accession>
<keyword evidence="4" id="KW-0677">Repeat</keyword>
<evidence type="ECO:0000256" key="2">
    <source>
        <dbReference type="ARBA" id="ARBA00004245"/>
    </source>
</evidence>
<feature type="compositionally biased region" description="Polar residues" evidence="8">
    <location>
        <begin position="147"/>
        <end position="163"/>
    </location>
</feature>
<dbReference type="EMBL" id="CAJVCH010019719">
    <property type="protein sequence ID" value="CAG7687442.1"/>
    <property type="molecule type" value="Genomic_DNA"/>
</dbReference>
<evidence type="ECO:0000256" key="6">
    <source>
        <dbReference type="ARBA" id="ARBA00023212"/>
    </source>
</evidence>
<keyword evidence="7" id="KW-0966">Cell projection</keyword>
<proteinExistence type="predicted"/>
<dbReference type="AlphaFoldDB" id="A0A8J2J6Q7"/>
<evidence type="ECO:0000313" key="10">
    <source>
        <dbReference type="Proteomes" id="UP000708208"/>
    </source>
</evidence>
<dbReference type="GO" id="GO:0005737">
    <property type="term" value="C:cytoplasm"/>
    <property type="evidence" value="ECO:0007669"/>
    <property type="project" value="TreeGrafter"/>
</dbReference>
<dbReference type="GO" id="GO:0005856">
    <property type="term" value="C:cytoskeleton"/>
    <property type="evidence" value="ECO:0007669"/>
    <property type="project" value="UniProtKB-SubCell"/>
</dbReference>
<comment type="caution">
    <text evidence="9">The sequence shown here is derived from an EMBL/GenBank/DDBJ whole genome shotgun (WGS) entry which is preliminary data.</text>
</comment>
<name>A0A8J2J6Q7_9HEXA</name>
<feature type="compositionally biased region" description="Basic residues" evidence="8">
    <location>
        <begin position="257"/>
        <end position="268"/>
    </location>
</feature>
<evidence type="ECO:0000256" key="5">
    <source>
        <dbReference type="ARBA" id="ARBA00022803"/>
    </source>
</evidence>
<organism evidence="9 10">
    <name type="scientific">Allacma fusca</name>
    <dbReference type="NCBI Taxonomy" id="39272"/>
    <lineage>
        <taxon>Eukaryota</taxon>
        <taxon>Metazoa</taxon>
        <taxon>Ecdysozoa</taxon>
        <taxon>Arthropoda</taxon>
        <taxon>Hexapoda</taxon>
        <taxon>Collembola</taxon>
        <taxon>Symphypleona</taxon>
        <taxon>Sminthuridae</taxon>
        <taxon>Allacma</taxon>
    </lineage>
</organism>
<feature type="compositionally biased region" description="Basic and acidic residues" evidence="8">
    <location>
        <begin position="1"/>
        <end position="13"/>
    </location>
</feature>
<keyword evidence="5" id="KW-0802">TPR repeat</keyword>
<feature type="compositionally biased region" description="Low complexity" evidence="8">
    <location>
        <begin position="178"/>
        <end position="191"/>
    </location>
</feature>